<evidence type="ECO:0000313" key="2">
    <source>
        <dbReference type="Proteomes" id="UP000046784"/>
    </source>
</evidence>
<dbReference type="EMBL" id="CGCB01000007">
    <property type="protein sequence ID" value="CFQ96742.1"/>
    <property type="molecule type" value="Genomic_DNA"/>
</dbReference>
<proteinExistence type="predicted"/>
<organism evidence="1 2">
    <name type="scientific">Yersinia frederiksenii</name>
    <dbReference type="NCBI Taxonomy" id="29484"/>
    <lineage>
        <taxon>Bacteria</taxon>
        <taxon>Pseudomonadati</taxon>
        <taxon>Pseudomonadota</taxon>
        <taxon>Gammaproteobacteria</taxon>
        <taxon>Enterobacterales</taxon>
        <taxon>Yersiniaceae</taxon>
        <taxon>Yersinia</taxon>
    </lineage>
</organism>
<gene>
    <name evidence="1" type="ORF">ERS008524_01579</name>
</gene>
<evidence type="ECO:0000313" key="1">
    <source>
        <dbReference type="EMBL" id="CFQ96742.1"/>
    </source>
</evidence>
<protein>
    <submittedName>
        <fullName evidence="1">Uncharacterized protein</fullName>
    </submittedName>
</protein>
<comment type="caution">
    <text evidence="1">The sequence shown here is derived from an EMBL/GenBank/DDBJ whole genome shotgun (WGS) entry which is preliminary data.</text>
</comment>
<dbReference type="Proteomes" id="UP000046784">
    <property type="component" value="Unassembled WGS sequence"/>
</dbReference>
<reference evidence="1 2" key="1">
    <citation type="submission" date="2015-03" db="EMBL/GenBank/DDBJ databases">
        <authorList>
            <consortium name="Pathogen Informatics"/>
            <person name="Murphy D."/>
        </authorList>
    </citation>
    <scope>NUCLEOTIDE SEQUENCE [LARGE SCALE GENOMIC DNA]</scope>
    <source>
        <strain evidence="1 2">3400/83</strain>
    </source>
</reference>
<accession>A0AAI8ZQ72</accession>
<name>A0AAI8ZQ72_YERFR</name>
<dbReference type="RefSeq" id="WP_253277943.1">
    <property type="nucleotide sequence ID" value="NZ_CABMMF010000007.1"/>
</dbReference>
<dbReference type="AlphaFoldDB" id="A0AAI8ZQ72"/>
<sequence length="341" mass="38007">MTTSTKLFITNENDFHEFIKNMMGREDLDSDEFQFPDVEFKGWPTLDINVKGDKKRYNSSLTASMLFGMSELTNEIQRAFAVVKYGSQNLQRLTNPDKQRLDIVYHISEGSSQADGDSDAIVNGAFSVLKEAIGKMTGRQALCAVIAMTIVCGGLGWKFIDDYWETQRTSSSDQVSIVKTSTDAVLQSQKNILEILSSGQTATSREVIAHGEDGRNKLLKNLAQDQSVETVKLGDETVSRDQLNAYNQRQSIDRVKVMKEDDFYVKGVTRTGPTNQDISITVTKASTGETFIIKTSSDMTSMEELKEFTDSVAQENILKISYVEVTENNRVSAGQLVNIIH</sequence>